<dbReference type="InterPro" id="IPR049739">
    <property type="entry name" value="YraL-like"/>
</dbReference>
<protein>
    <recommendedName>
        <fullName evidence="3">Mor transcription activator family protein</fullName>
    </recommendedName>
</protein>
<gene>
    <name evidence="1" type="ORF">GOQ27_12820</name>
</gene>
<name>A0A942UYJ1_9FIRM</name>
<organism evidence="1 2">
    <name type="scientific">Anaeromonas frigoriresistens</name>
    <dbReference type="NCBI Taxonomy" id="2683708"/>
    <lineage>
        <taxon>Bacteria</taxon>
        <taxon>Bacillati</taxon>
        <taxon>Bacillota</taxon>
        <taxon>Tissierellia</taxon>
        <taxon>Tissierellales</taxon>
        <taxon>Thermohalobacteraceae</taxon>
        <taxon>Anaeromonas</taxon>
    </lineage>
</organism>
<dbReference type="NCBIfam" id="NF040785">
    <property type="entry name" value="CD3324_fam"/>
    <property type="match status" value="1"/>
</dbReference>
<dbReference type="EMBL" id="WSFT01000048">
    <property type="protein sequence ID" value="MBS4539351.1"/>
    <property type="molecule type" value="Genomic_DNA"/>
</dbReference>
<comment type="caution">
    <text evidence="1">The sequence shown here is derived from an EMBL/GenBank/DDBJ whole genome shotgun (WGS) entry which is preliminary data.</text>
</comment>
<dbReference type="InterPro" id="IPR052411">
    <property type="entry name" value="c-mor_Regulatory_Protein"/>
</dbReference>
<evidence type="ECO:0000313" key="2">
    <source>
        <dbReference type="Proteomes" id="UP000724672"/>
    </source>
</evidence>
<reference evidence="1" key="1">
    <citation type="submission" date="2019-12" db="EMBL/GenBank/DDBJ databases">
        <title>Clostridiaceae gen. nov. sp. nov., isolated from sediment in Xinjiang, China.</title>
        <authorList>
            <person name="Zhang R."/>
        </authorList>
    </citation>
    <scope>NUCLEOTIDE SEQUENCE</scope>
    <source>
        <strain evidence="1">D2Q-11</strain>
    </source>
</reference>
<dbReference type="Gene3D" id="1.10.10.60">
    <property type="entry name" value="Homeodomain-like"/>
    <property type="match status" value="1"/>
</dbReference>
<dbReference type="PANTHER" id="PTHR37812:SF1">
    <property type="entry name" value="MU-LIKE PROPHAGE FLUMU PROTEIN C"/>
    <property type="match status" value="1"/>
</dbReference>
<keyword evidence="2" id="KW-1185">Reference proteome</keyword>
<sequence>MGYISAQNVLPEQVIELIQQYIDGEYLYVPRKDENQKSWGEKNGTKAYFRKRNEEIFKKYTLGLTIIELAEMYHLSDKSIRRIINNEKSINL</sequence>
<dbReference type="Proteomes" id="UP000724672">
    <property type="component" value="Unassembled WGS sequence"/>
</dbReference>
<dbReference type="InterPro" id="IPR009057">
    <property type="entry name" value="Homeodomain-like_sf"/>
</dbReference>
<accession>A0A942UYJ1</accession>
<evidence type="ECO:0000313" key="1">
    <source>
        <dbReference type="EMBL" id="MBS4539351.1"/>
    </source>
</evidence>
<dbReference type="RefSeq" id="WP_203367275.1">
    <property type="nucleotide sequence ID" value="NZ_WSFT01000048.1"/>
</dbReference>
<dbReference type="AlphaFoldDB" id="A0A942UYJ1"/>
<proteinExistence type="predicted"/>
<dbReference type="PANTHER" id="PTHR37812">
    <property type="entry name" value="MU-LIKE PROPHAGE FLUMU PROTEIN C"/>
    <property type="match status" value="1"/>
</dbReference>
<dbReference type="SUPFAM" id="SSF46689">
    <property type="entry name" value="Homeodomain-like"/>
    <property type="match status" value="1"/>
</dbReference>
<evidence type="ECO:0008006" key="3">
    <source>
        <dbReference type="Google" id="ProtNLM"/>
    </source>
</evidence>